<dbReference type="GO" id="GO:0003729">
    <property type="term" value="F:mRNA binding"/>
    <property type="evidence" value="ECO:0007669"/>
    <property type="project" value="InterPro"/>
</dbReference>
<sequence>MTAKEVIKELVKNGWELVSQKGSHKKFKKNGKSCIVAVHGNNNIPIGTLNSIKNSVKLAEDNI</sequence>
<keyword evidence="3" id="KW-0540">Nuclease</keyword>
<gene>
    <name evidence="8" type="ORF">F0145_15925</name>
</gene>
<evidence type="ECO:0000256" key="2">
    <source>
        <dbReference type="ARBA" id="ARBA00022649"/>
    </source>
</evidence>
<evidence type="ECO:0000256" key="1">
    <source>
        <dbReference type="ARBA" id="ARBA00006620"/>
    </source>
</evidence>
<dbReference type="InterPro" id="IPR012933">
    <property type="entry name" value="HicA_mRNA_interferase"/>
</dbReference>
<evidence type="ECO:0000256" key="5">
    <source>
        <dbReference type="ARBA" id="ARBA00022801"/>
    </source>
</evidence>
<evidence type="ECO:0000313" key="8">
    <source>
        <dbReference type="EMBL" id="KAA5544097.1"/>
    </source>
</evidence>
<protein>
    <submittedName>
        <fullName evidence="8">Type II toxin-antitoxin system HicA family toxin</fullName>
    </submittedName>
</protein>
<dbReference type="GO" id="GO:0004519">
    <property type="term" value="F:endonuclease activity"/>
    <property type="evidence" value="ECO:0007669"/>
    <property type="project" value="UniProtKB-KW"/>
</dbReference>
<evidence type="ECO:0000256" key="6">
    <source>
        <dbReference type="ARBA" id="ARBA00022884"/>
    </source>
</evidence>
<keyword evidence="6" id="KW-0694">RNA-binding</keyword>
<dbReference type="SUPFAM" id="SSF54786">
    <property type="entry name" value="YcfA/nrd intein domain"/>
    <property type="match status" value="1"/>
</dbReference>
<evidence type="ECO:0000256" key="7">
    <source>
        <dbReference type="ARBA" id="ARBA00023016"/>
    </source>
</evidence>
<keyword evidence="4" id="KW-0255">Endonuclease</keyword>
<organism evidence="8 9">
    <name type="scientific">Adhaeribacter rhizoryzae</name>
    <dbReference type="NCBI Taxonomy" id="2607907"/>
    <lineage>
        <taxon>Bacteria</taxon>
        <taxon>Pseudomonadati</taxon>
        <taxon>Bacteroidota</taxon>
        <taxon>Cytophagia</taxon>
        <taxon>Cytophagales</taxon>
        <taxon>Hymenobacteraceae</taxon>
        <taxon>Adhaeribacter</taxon>
    </lineage>
</organism>
<comment type="caution">
    <text evidence="8">The sequence shown here is derived from an EMBL/GenBank/DDBJ whole genome shotgun (WGS) entry which is preliminary data.</text>
</comment>
<keyword evidence="2" id="KW-1277">Toxin-antitoxin system</keyword>
<reference evidence="8 9" key="1">
    <citation type="submission" date="2019-09" db="EMBL/GenBank/DDBJ databases">
        <title>Genome sequence and assembly of Adhaeribacter sp.</title>
        <authorList>
            <person name="Chhetri G."/>
        </authorList>
    </citation>
    <scope>NUCLEOTIDE SEQUENCE [LARGE SCALE GENOMIC DNA]</scope>
    <source>
        <strain evidence="8 9">DK36</strain>
    </source>
</reference>
<dbReference type="InterPro" id="IPR038570">
    <property type="entry name" value="HicA_sf"/>
</dbReference>
<dbReference type="EMBL" id="VWSF01000012">
    <property type="protein sequence ID" value="KAA5544097.1"/>
    <property type="molecule type" value="Genomic_DNA"/>
</dbReference>
<proteinExistence type="inferred from homology"/>
<dbReference type="Gene3D" id="3.30.920.30">
    <property type="entry name" value="Hypothetical protein"/>
    <property type="match status" value="1"/>
</dbReference>
<keyword evidence="5" id="KW-0378">Hydrolase</keyword>
<dbReference type="Proteomes" id="UP000323426">
    <property type="component" value="Unassembled WGS sequence"/>
</dbReference>
<evidence type="ECO:0000256" key="4">
    <source>
        <dbReference type="ARBA" id="ARBA00022759"/>
    </source>
</evidence>
<comment type="similarity">
    <text evidence="1">Belongs to the HicA mRNA interferase family.</text>
</comment>
<dbReference type="GO" id="GO:0016787">
    <property type="term" value="F:hydrolase activity"/>
    <property type="evidence" value="ECO:0007669"/>
    <property type="project" value="UniProtKB-KW"/>
</dbReference>
<accession>A0A5M6D979</accession>
<dbReference type="AlphaFoldDB" id="A0A5M6D979"/>
<evidence type="ECO:0000256" key="3">
    <source>
        <dbReference type="ARBA" id="ARBA00022722"/>
    </source>
</evidence>
<dbReference type="Pfam" id="PF07927">
    <property type="entry name" value="HicA_toxin"/>
    <property type="match status" value="1"/>
</dbReference>
<evidence type="ECO:0000313" key="9">
    <source>
        <dbReference type="Proteomes" id="UP000323426"/>
    </source>
</evidence>
<keyword evidence="9" id="KW-1185">Reference proteome</keyword>
<keyword evidence="7" id="KW-0346">Stress response</keyword>
<name>A0A5M6D979_9BACT</name>